<keyword evidence="7 9" id="KW-0472">Membrane</keyword>
<evidence type="ECO:0000256" key="9">
    <source>
        <dbReference type="SAM" id="Phobius"/>
    </source>
</evidence>
<dbReference type="CDD" id="cd06579">
    <property type="entry name" value="TM_PBP1_transp_AraH_like"/>
    <property type="match status" value="1"/>
</dbReference>
<keyword evidence="5 9" id="KW-0812">Transmembrane</keyword>
<evidence type="ECO:0000256" key="8">
    <source>
        <dbReference type="ARBA" id="ARBA00039381"/>
    </source>
</evidence>
<protein>
    <recommendedName>
        <fullName evidence="8">Autoinducer 2 import system permease protein LsrD</fullName>
    </recommendedName>
</protein>
<feature type="transmembrane region" description="Helical" evidence="9">
    <location>
        <begin position="161"/>
        <end position="184"/>
    </location>
</feature>
<organism evidence="10 11">
    <name type="scientific">Qiania dongpingensis</name>
    <dbReference type="NCBI Taxonomy" id="2763669"/>
    <lineage>
        <taxon>Bacteria</taxon>
        <taxon>Bacillati</taxon>
        <taxon>Bacillota</taxon>
        <taxon>Clostridia</taxon>
        <taxon>Lachnospirales</taxon>
        <taxon>Lachnospiraceae</taxon>
        <taxon>Qiania</taxon>
    </lineage>
</organism>
<keyword evidence="4" id="KW-0997">Cell inner membrane</keyword>
<evidence type="ECO:0000256" key="3">
    <source>
        <dbReference type="ARBA" id="ARBA00022475"/>
    </source>
</evidence>
<keyword evidence="3" id="KW-1003">Cell membrane</keyword>
<evidence type="ECO:0000313" key="11">
    <source>
        <dbReference type="Proteomes" id="UP000515823"/>
    </source>
</evidence>
<dbReference type="EMBL" id="CP060634">
    <property type="protein sequence ID" value="QNM05428.1"/>
    <property type="molecule type" value="Genomic_DNA"/>
</dbReference>
<evidence type="ECO:0000313" key="10">
    <source>
        <dbReference type="EMBL" id="QNM05428.1"/>
    </source>
</evidence>
<reference evidence="10 11" key="1">
    <citation type="submission" date="2020-08" db="EMBL/GenBank/DDBJ databases">
        <authorList>
            <person name="Liu C."/>
            <person name="Sun Q."/>
        </authorList>
    </citation>
    <scope>NUCLEOTIDE SEQUENCE [LARGE SCALE GENOMIC DNA]</scope>
    <source>
        <strain evidence="10 11">NSJ-38</strain>
    </source>
</reference>
<dbReference type="RefSeq" id="WP_249302428.1">
    <property type="nucleotide sequence ID" value="NZ_CP060634.1"/>
</dbReference>
<keyword evidence="6 9" id="KW-1133">Transmembrane helix</keyword>
<sequence length="322" mass="34475">MKIKKAFSNYNLRRYMILIGILVLMLIGFSLESKVYVTSANFTNIAAKFAEIGLIAASMSLVMLTGDIDLSVGSVMCFSAFLAGTLMQRYVPVPLAVLISLAVAAAIGFLNGFMIAVMKMQPVIVTLGTMTAFRGLCYVFKQGGPMRGLPDESFFRFGNGTLFGVIPYSFLLVITVFVILSAAMKKTRFGMDIRAIGNNASAAAFSGIKVRKYKIGLFTFNGFISGLAGIVILSRMQGIEAALGDGYEFEAITMCLLGGISINGGKGTMLGSFIGIIVIGYLKSGMNISHISAYYQSAILGAIILLSVIAGNLEPVRKKKKK</sequence>
<evidence type="ECO:0000256" key="6">
    <source>
        <dbReference type="ARBA" id="ARBA00022989"/>
    </source>
</evidence>
<keyword evidence="11" id="KW-1185">Reference proteome</keyword>
<gene>
    <name evidence="10" type="ORF">H9Q78_13500</name>
</gene>
<feature type="transmembrane region" description="Helical" evidence="9">
    <location>
        <begin position="93"/>
        <end position="116"/>
    </location>
</feature>
<dbReference type="KEGG" id="qdo:H9Q78_13500"/>
<evidence type="ECO:0000256" key="1">
    <source>
        <dbReference type="ARBA" id="ARBA00004651"/>
    </source>
</evidence>
<keyword evidence="2" id="KW-0813">Transport</keyword>
<evidence type="ECO:0000256" key="7">
    <source>
        <dbReference type="ARBA" id="ARBA00023136"/>
    </source>
</evidence>
<feature type="transmembrane region" description="Helical" evidence="9">
    <location>
        <begin position="12"/>
        <end position="31"/>
    </location>
</feature>
<feature type="transmembrane region" description="Helical" evidence="9">
    <location>
        <begin position="215"/>
        <end position="236"/>
    </location>
</feature>
<accession>A0A7G9G3P6</accession>
<evidence type="ECO:0000256" key="5">
    <source>
        <dbReference type="ARBA" id="ARBA00022692"/>
    </source>
</evidence>
<dbReference type="PANTHER" id="PTHR32196:SF71">
    <property type="entry name" value="AUTOINDUCER 2 IMPORT SYSTEM PERMEASE PROTEIN LSRD"/>
    <property type="match status" value="1"/>
</dbReference>
<dbReference type="GO" id="GO:0005886">
    <property type="term" value="C:plasma membrane"/>
    <property type="evidence" value="ECO:0007669"/>
    <property type="project" value="UniProtKB-SubCell"/>
</dbReference>
<dbReference type="Proteomes" id="UP000515823">
    <property type="component" value="Chromosome"/>
</dbReference>
<dbReference type="Pfam" id="PF02653">
    <property type="entry name" value="BPD_transp_2"/>
    <property type="match status" value="1"/>
</dbReference>
<dbReference type="PANTHER" id="PTHR32196">
    <property type="entry name" value="ABC TRANSPORTER PERMEASE PROTEIN YPHD-RELATED-RELATED"/>
    <property type="match status" value="1"/>
</dbReference>
<dbReference type="InterPro" id="IPR001851">
    <property type="entry name" value="ABC_transp_permease"/>
</dbReference>
<feature type="transmembrane region" description="Helical" evidence="9">
    <location>
        <begin position="43"/>
        <end position="63"/>
    </location>
</feature>
<dbReference type="GO" id="GO:0022857">
    <property type="term" value="F:transmembrane transporter activity"/>
    <property type="evidence" value="ECO:0007669"/>
    <property type="project" value="InterPro"/>
</dbReference>
<feature type="transmembrane region" description="Helical" evidence="9">
    <location>
        <begin position="294"/>
        <end position="313"/>
    </location>
</feature>
<evidence type="ECO:0000256" key="4">
    <source>
        <dbReference type="ARBA" id="ARBA00022519"/>
    </source>
</evidence>
<dbReference type="AlphaFoldDB" id="A0A7G9G3P6"/>
<feature type="transmembrane region" description="Helical" evidence="9">
    <location>
        <begin position="123"/>
        <end position="141"/>
    </location>
</feature>
<comment type="subcellular location">
    <subcellularLocation>
        <location evidence="1">Cell membrane</location>
        <topology evidence="1">Multi-pass membrane protein</topology>
    </subcellularLocation>
</comment>
<name>A0A7G9G3P6_9FIRM</name>
<evidence type="ECO:0000256" key="2">
    <source>
        <dbReference type="ARBA" id="ARBA00022448"/>
    </source>
</evidence>
<feature type="transmembrane region" description="Helical" evidence="9">
    <location>
        <begin position="256"/>
        <end position="282"/>
    </location>
</feature>
<proteinExistence type="predicted"/>